<dbReference type="Proteomes" id="UP000028542">
    <property type="component" value="Unassembled WGS sequence"/>
</dbReference>
<sequence>MGKGYIIVQLSKEQEALPITSAKIKIRDQKTKEVIFETDSGVDESGRSEIIELDAPDKNLSLEPMNKTYIPYARYDVLVTAEGYNNVLIEGVSIFDETTSIQNVSLTEIVKIGVASFYNTTENRIVIPPHQLLLDVQRDQKTGVLSQPFVLREVYIPEYITVHLGAPSAWAQNVTVRFVDYIKNVASHEVYPTWPEESLRANIYAQITFALNRVYTEWYVSRGYSFQITNSTAYDQYFVYGGNVFENVSEIVDSIFNEYFSIVNSNAPYFTQYCNGTTAKCNGLSQWGTVDLANGGRNAFEILQYYYGNDKILKRTPIIAGLVESYPGSAIRRNDKNSNVTIIQQQLNRISQNYPAIPKLIPVDGIFGPNTEASVKVFQRIFNLVQDGIVGRATWYKLSAIYTAVKRLAELDQEAEENMIIEELDASFDGDYPLGGLKYGSKGGKVRELQVYLSTLAEAYGLKKNAITGIFDYKTLETLMEFQKAFNLPILKSVDRRLWNTIYCAYVDLEDIYSVEDLTRYPGYVLRKNFNNKDVRRLKTMLKKISTLYKEIPEVNVDRDFDGRTQNAVLRFQRTFGLVQNGEVDINTWRNIVFVYLALDSGRDINTSDILFPFPFELKLGDNNGYVAVLKEYMNVLAKNGYNIRILPIDNIFDLATERNVKSLQKVFDLRRTGVVDRITWEKIASTYNDFFTGRR</sequence>
<name>A0A084J9Q6_9CLOT</name>
<keyword evidence="3" id="KW-1185">Reference proteome</keyword>
<dbReference type="EMBL" id="JPMD01000032">
    <property type="protein sequence ID" value="KEZ85690.1"/>
    <property type="molecule type" value="Genomic_DNA"/>
</dbReference>
<dbReference type="InterPro" id="IPR002477">
    <property type="entry name" value="Peptidoglycan-bd-like"/>
</dbReference>
<evidence type="ECO:0000313" key="2">
    <source>
        <dbReference type="EMBL" id="KEZ85690.1"/>
    </source>
</evidence>
<dbReference type="RefSeq" id="WP_035134093.1">
    <property type="nucleotide sequence ID" value="NZ_JPMD01000032.1"/>
</dbReference>
<dbReference type="SUPFAM" id="SSF47090">
    <property type="entry name" value="PGBD-like"/>
    <property type="match status" value="4"/>
</dbReference>
<dbReference type="STRING" id="318464.IO99_13600"/>
<accession>A0A084J9Q6</accession>
<dbReference type="Gene3D" id="1.10.101.10">
    <property type="entry name" value="PGBD-like superfamily/PGBD"/>
    <property type="match status" value="4"/>
</dbReference>
<feature type="domain" description="Peptidoglycan binding-like" evidence="1">
    <location>
        <begin position="337"/>
        <end position="398"/>
    </location>
</feature>
<dbReference type="AlphaFoldDB" id="A0A084J9Q6"/>
<protein>
    <submittedName>
        <fullName evidence="2">Spore cortex-lytic protein</fullName>
    </submittedName>
</protein>
<evidence type="ECO:0000313" key="3">
    <source>
        <dbReference type="Proteomes" id="UP000028542"/>
    </source>
</evidence>
<organism evidence="2 3">
    <name type="scientific">Clostridium sulfidigenes</name>
    <dbReference type="NCBI Taxonomy" id="318464"/>
    <lineage>
        <taxon>Bacteria</taxon>
        <taxon>Bacillati</taxon>
        <taxon>Bacillota</taxon>
        <taxon>Clostridia</taxon>
        <taxon>Eubacteriales</taxon>
        <taxon>Clostridiaceae</taxon>
        <taxon>Clostridium</taxon>
    </lineage>
</organism>
<feature type="domain" description="Peptidoglycan binding-like" evidence="1">
    <location>
        <begin position="443"/>
        <end position="490"/>
    </location>
</feature>
<reference evidence="2 3" key="1">
    <citation type="submission" date="2014-07" db="EMBL/GenBank/DDBJ databases">
        <title>Draft genome of Clostridium sulfidigenes 113A isolated from sediments associated with methane hydrate from Krishna Godavari basin.</title>
        <authorList>
            <person name="Honkalas V.S."/>
            <person name="Dabir A.P."/>
            <person name="Arora P."/>
            <person name="Dhakephalkar P.K."/>
        </authorList>
    </citation>
    <scope>NUCLEOTIDE SEQUENCE [LARGE SCALE GENOMIC DNA]</scope>
    <source>
        <strain evidence="2 3">113A</strain>
    </source>
</reference>
<dbReference type="InterPro" id="IPR036366">
    <property type="entry name" value="PGBDSf"/>
</dbReference>
<feature type="domain" description="Peptidoglycan binding-like" evidence="1">
    <location>
        <begin position="532"/>
        <end position="590"/>
    </location>
</feature>
<gene>
    <name evidence="2" type="ORF">IO99_13600</name>
</gene>
<dbReference type="InterPro" id="IPR036365">
    <property type="entry name" value="PGBD-like_sf"/>
</dbReference>
<feature type="domain" description="Peptidoglycan binding-like" evidence="1">
    <location>
        <begin position="636"/>
        <end position="684"/>
    </location>
</feature>
<comment type="caution">
    <text evidence="2">The sequence shown here is derived from an EMBL/GenBank/DDBJ whole genome shotgun (WGS) entry which is preliminary data.</text>
</comment>
<evidence type="ECO:0000259" key="1">
    <source>
        <dbReference type="Pfam" id="PF01471"/>
    </source>
</evidence>
<dbReference type="eggNOG" id="COG3409">
    <property type="taxonomic scope" value="Bacteria"/>
</dbReference>
<dbReference type="Pfam" id="PF01471">
    <property type="entry name" value="PG_binding_1"/>
    <property type="match status" value="4"/>
</dbReference>
<proteinExistence type="predicted"/>